<comment type="caution">
    <text evidence="2">The sequence shown here is derived from an EMBL/GenBank/DDBJ whole genome shotgun (WGS) entry which is preliminary data.</text>
</comment>
<accession>A0A941E0U2</accession>
<dbReference type="GO" id="GO:0002949">
    <property type="term" value="P:tRNA threonylcarbamoyladenosine modification"/>
    <property type="evidence" value="ECO:0007669"/>
    <property type="project" value="InterPro"/>
</dbReference>
<evidence type="ECO:0000313" key="2">
    <source>
        <dbReference type="EMBL" id="MBR7798866.1"/>
    </source>
</evidence>
<dbReference type="GO" id="GO:0005829">
    <property type="term" value="C:cytosol"/>
    <property type="evidence" value="ECO:0007669"/>
    <property type="project" value="TreeGrafter"/>
</dbReference>
<dbReference type="Pfam" id="PF00814">
    <property type="entry name" value="TsaD"/>
    <property type="match status" value="1"/>
</dbReference>
<feature type="domain" description="Gcp-like" evidence="1">
    <location>
        <begin position="34"/>
        <end position="135"/>
    </location>
</feature>
<dbReference type="InterPro" id="IPR000905">
    <property type="entry name" value="Gcp-like_dom"/>
</dbReference>
<keyword evidence="3" id="KW-1185">Reference proteome</keyword>
<keyword evidence="2" id="KW-0012">Acyltransferase</keyword>
<dbReference type="Proteomes" id="UP000678545">
    <property type="component" value="Unassembled WGS sequence"/>
</dbReference>
<dbReference type="AlphaFoldDB" id="A0A941E0U2"/>
<dbReference type="Gene3D" id="3.30.420.40">
    <property type="match status" value="2"/>
</dbReference>
<name>A0A941E0U2_9BURK</name>
<reference evidence="2" key="1">
    <citation type="submission" date="2021-04" db="EMBL/GenBank/DDBJ databases">
        <title>novel species isolated from subtropical streams in China.</title>
        <authorList>
            <person name="Lu H."/>
        </authorList>
    </citation>
    <scope>NUCLEOTIDE SEQUENCE</scope>
    <source>
        <strain evidence="2">FT137W</strain>
    </source>
</reference>
<dbReference type="PANTHER" id="PTHR11735">
    <property type="entry name" value="TRNA N6-ADENOSINE THREONYLCARBAMOYLTRANSFERASE"/>
    <property type="match status" value="1"/>
</dbReference>
<protein>
    <submittedName>
        <fullName evidence="2">tRNA (Adenosine(37)-N6)-threonylcarbamoyltransferase complex dimerization subunit type 1 TsaB</fullName>
        <ecNumber evidence="2">2.3.1.234</ecNumber>
    </submittedName>
</protein>
<dbReference type="CDD" id="cd24032">
    <property type="entry name" value="ASKHA_NBD_TsaB"/>
    <property type="match status" value="1"/>
</dbReference>
<dbReference type="EMBL" id="JAGSPJ010000001">
    <property type="protein sequence ID" value="MBR7798866.1"/>
    <property type="molecule type" value="Genomic_DNA"/>
</dbReference>
<proteinExistence type="predicted"/>
<gene>
    <name evidence="2" type="primary">tsaB</name>
    <name evidence="2" type="ORF">KDM90_02430</name>
</gene>
<dbReference type="EC" id="2.3.1.234" evidence="2"/>
<dbReference type="SUPFAM" id="SSF53067">
    <property type="entry name" value="Actin-like ATPase domain"/>
    <property type="match status" value="2"/>
</dbReference>
<keyword evidence="2" id="KW-0808">Transferase</keyword>
<sequence length="226" mass="24478">MKTIIAIETSTDVASVALLSQSQIFKRTLAGVSTHSFGLLPAIQEILGEAQIDLRDVDALAFGCGPGAFTGVRTACGVVQGLAFGLDKPVLPIVSLIPMAEAARRHFNVTDVVCCLDARMNEVYSGHYQFDGMRWQLVGELRLGPLAESENYSFERKLPIVLGTGLTCSNPLVKCLYESPSAEFILPIAKQALFDELICSPAMAQPLYLRNKVALTTLERESARTS</sequence>
<dbReference type="InterPro" id="IPR022496">
    <property type="entry name" value="T6A_TsaB"/>
</dbReference>
<evidence type="ECO:0000259" key="1">
    <source>
        <dbReference type="Pfam" id="PF00814"/>
    </source>
</evidence>
<evidence type="ECO:0000313" key="3">
    <source>
        <dbReference type="Proteomes" id="UP000678545"/>
    </source>
</evidence>
<dbReference type="PANTHER" id="PTHR11735:SF11">
    <property type="entry name" value="TRNA THREONYLCARBAMOYLADENOSINE BIOSYNTHESIS PROTEIN TSAB"/>
    <property type="match status" value="1"/>
</dbReference>
<dbReference type="RefSeq" id="WP_212673991.1">
    <property type="nucleotide sequence ID" value="NZ_JAGSPJ010000001.1"/>
</dbReference>
<dbReference type="NCBIfam" id="TIGR03725">
    <property type="entry name" value="T6A_YeaZ"/>
    <property type="match status" value="1"/>
</dbReference>
<dbReference type="InterPro" id="IPR043129">
    <property type="entry name" value="ATPase_NBD"/>
</dbReference>
<organism evidence="2 3">
    <name type="scientific">Undibacterium fentianense</name>
    <dbReference type="NCBI Taxonomy" id="2828728"/>
    <lineage>
        <taxon>Bacteria</taxon>
        <taxon>Pseudomonadati</taxon>
        <taxon>Pseudomonadota</taxon>
        <taxon>Betaproteobacteria</taxon>
        <taxon>Burkholderiales</taxon>
        <taxon>Oxalobacteraceae</taxon>
        <taxon>Undibacterium</taxon>
    </lineage>
</organism>
<dbReference type="GO" id="GO:0061711">
    <property type="term" value="F:tRNA N(6)-L-threonylcarbamoyladenine synthase activity"/>
    <property type="evidence" value="ECO:0007669"/>
    <property type="project" value="UniProtKB-EC"/>
</dbReference>